<name>A0A2T4A141_TRIHA</name>
<evidence type="ECO:0000313" key="1">
    <source>
        <dbReference type="EMBL" id="PTB50748.1"/>
    </source>
</evidence>
<keyword evidence="2" id="KW-1185">Reference proteome</keyword>
<dbReference type="EMBL" id="KZ679687">
    <property type="protein sequence ID" value="PTB50748.1"/>
    <property type="molecule type" value="Genomic_DNA"/>
</dbReference>
<dbReference type="RefSeq" id="XP_024770425.1">
    <property type="nucleotide sequence ID" value="XM_024916282.1"/>
</dbReference>
<accession>A0A2T4A141</accession>
<dbReference type="Proteomes" id="UP000241690">
    <property type="component" value="Unassembled WGS sequence"/>
</dbReference>
<protein>
    <submittedName>
        <fullName evidence="1">Uncharacterized protein</fullName>
    </submittedName>
</protein>
<organism evidence="1 2">
    <name type="scientific">Trichoderma harzianum CBS 226.95</name>
    <dbReference type="NCBI Taxonomy" id="983964"/>
    <lineage>
        <taxon>Eukaryota</taxon>
        <taxon>Fungi</taxon>
        <taxon>Dikarya</taxon>
        <taxon>Ascomycota</taxon>
        <taxon>Pezizomycotina</taxon>
        <taxon>Sordariomycetes</taxon>
        <taxon>Hypocreomycetidae</taxon>
        <taxon>Hypocreales</taxon>
        <taxon>Hypocreaceae</taxon>
        <taxon>Trichoderma</taxon>
    </lineage>
</organism>
<evidence type="ECO:0000313" key="2">
    <source>
        <dbReference type="Proteomes" id="UP000241690"/>
    </source>
</evidence>
<gene>
    <name evidence="1" type="ORF">M431DRAFT_485458</name>
</gene>
<dbReference type="AlphaFoldDB" id="A0A2T4A141"/>
<sequence>MDLNYGLPTSNSLIGSRVTFLVNSALTTTGIIMYTPYRDDGISAGQADSRMILGYVFLLLYLGNKVTFTHSSGARLPLNHNPKPTYYRSLVRRFHAAANLPGWFIHR</sequence>
<reference evidence="1 2" key="1">
    <citation type="submission" date="2016-07" db="EMBL/GenBank/DDBJ databases">
        <title>Multiple horizontal gene transfer events from other fungi enriched the ability of initially mycotrophic Trichoderma (Ascomycota) to feed on dead plant biomass.</title>
        <authorList>
            <consortium name="DOE Joint Genome Institute"/>
            <person name="Aerts A."/>
            <person name="Atanasova L."/>
            <person name="Chenthamara K."/>
            <person name="Zhang J."/>
            <person name="Grujic M."/>
            <person name="Henrissat B."/>
            <person name="Kuo A."/>
            <person name="Salamov A."/>
            <person name="Lipzen A."/>
            <person name="Labutti K."/>
            <person name="Barry K."/>
            <person name="Miao Y."/>
            <person name="Rahimi M.J."/>
            <person name="Shen Q."/>
            <person name="Grigoriev I.V."/>
            <person name="Kubicek C.P."/>
            <person name="Druzhinina I.S."/>
        </authorList>
    </citation>
    <scope>NUCLEOTIDE SEQUENCE [LARGE SCALE GENOMIC DNA]</scope>
    <source>
        <strain evidence="1 2">CBS 226.95</strain>
    </source>
</reference>
<dbReference type="GeneID" id="36624851"/>
<proteinExistence type="predicted"/>